<dbReference type="Pfam" id="PF13561">
    <property type="entry name" value="adh_short_C2"/>
    <property type="match status" value="1"/>
</dbReference>
<comment type="similarity">
    <text evidence="1">Belongs to the short-chain dehydrogenases/reductases (SDR) family.</text>
</comment>
<dbReference type="PRINTS" id="PR00080">
    <property type="entry name" value="SDRFAMILY"/>
</dbReference>
<keyword evidence="3" id="KW-0560">Oxidoreductase</keyword>
<sequence>MNDLFSIEGRTAVVTGGAKGVGAMISRALVRAGCKVLVVARSAEEGERFAAELAREGSCTFLRHDLATMDGVRAAAGAIAQHAPALDIIVNNAGAFSAGPIEAADDASWDREVALNLRAPFFLVQQLLPQLAAAAKAGSPARVVNIGSIAGLWAKSSQAYAYGATKAGLHHLTRMLASDLTARNITVNAIAPGFFPSDMTAGFFTAAPGLKEQMLAAIPAHRLGSPEDVGGAVIFLCSRAGAYLSGAILPVEGGLWSA</sequence>
<accession>A0A3A3G8N1</accession>
<evidence type="ECO:0000256" key="3">
    <source>
        <dbReference type="ARBA" id="ARBA00023002"/>
    </source>
</evidence>
<evidence type="ECO:0000256" key="2">
    <source>
        <dbReference type="ARBA" id="ARBA00022857"/>
    </source>
</evidence>
<dbReference type="InterPro" id="IPR052178">
    <property type="entry name" value="Sec_Metab_Biosynth_SDR"/>
</dbReference>
<name>A0A3A3G8N1_9BURK</name>
<evidence type="ECO:0000313" key="5">
    <source>
        <dbReference type="Proteomes" id="UP000266327"/>
    </source>
</evidence>
<dbReference type="EMBL" id="QYUQ01000002">
    <property type="protein sequence ID" value="RJG04331.1"/>
    <property type="molecule type" value="Genomic_DNA"/>
</dbReference>
<evidence type="ECO:0000256" key="1">
    <source>
        <dbReference type="ARBA" id="ARBA00006484"/>
    </source>
</evidence>
<dbReference type="OrthoDB" id="9802564at2"/>
<protein>
    <submittedName>
        <fullName evidence="4">SDR family oxidoreductase</fullName>
    </submittedName>
</protein>
<dbReference type="InterPro" id="IPR020904">
    <property type="entry name" value="Sc_DH/Rdtase_CS"/>
</dbReference>
<dbReference type="SUPFAM" id="SSF51735">
    <property type="entry name" value="NAD(P)-binding Rossmann-fold domains"/>
    <property type="match status" value="1"/>
</dbReference>
<dbReference type="InterPro" id="IPR002347">
    <property type="entry name" value="SDR_fam"/>
</dbReference>
<proteinExistence type="inferred from homology"/>
<dbReference type="AlphaFoldDB" id="A0A3A3G8N1"/>
<organism evidence="4 5">
    <name type="scientific">Noviherbaspirillum sedimenti</name>
    <dbReference type="NCBI Taxonomy" id="2320865"/>
    <lineage>
        <taxon>Bacteria</taxon>
        <taxon>Pseudomonadati</taxon>
        <taxon>Pseudomonadota</taxon>
        <taxon>Betaproteobacteria</taxon>
        <taxon>Burkholderiales</taxon>
        <taxon>Oxalobacteraceae</taxon>
        <taxon>Noviherbaspirillum</taxon>
    </lineage>
</organism>
<dbReference type="GO" id="GO:0016491">
    <property type="term" value="F:oxidoreductase activity"/>
    <property type="evidence" value="ECO:0007669"/>
    <property type="project" value="UniProtKB-KW"/>
</dbReference>
<gene>
    <name evidence="4" type="ORF">D3878_09825</name>
</gene>
<keyword evidence="2" id="KW-0521">NADP</keyword>
<dbReference type="PANTHER" id="PTHR43618">
    <property type="entry name" value="7-ALPHA-HYDROXYSTEROID DEHYDROGENASE"/>
    <property type="match status" value="1"/>
</dbReference>
<dbReference type="FunFam" id="3.40.50.720:FF:000084">
    <property type="entry name" value="Short-chain dehydrogenase reductase"/>
    <property type="match status" value="1"/>
</dbReference>
<evidence type="ECO:0000313" key="4">
    <source>
        <dbReference type="EMBL" id="RJG04331.1"/>
    </source>
</evidence>
<dbReference type="Proteomes" id="UP000266327">
    <property type="component" value="Unassembled WGS sequence"/>
</dbReference>
<dbReference type="PRINTS" id="PR00081">
    <property type="entry name" value="GDHRDH"/>
</dbReference>
<dbReference type="InterPro" id="IPR036291">
    <property type="entry name" value="NAD(P)-bd_dom_sf"/>
</dbReference>
<dbReference type="PANTHER" id="PTHR43618:SF8">
    <property type="entry name" value="7ALPHA-HYDROXYSTEROID DEHYDROGENASE"/>
    <property type="match status" value="1"/>
</dbReference>
<dbReference type="PROSITE" id="PS00061">
    <property type="entry name" value="ADH_SHORT"/>
    <property type="match status" value="1"/>
</dbReference>
<comment type="caution">
    <text evidence="4">The sequence shown here is derived from an EMBL/GenBank/DDBJ whole genome shotgun (WGS) entry which is preliminary data.</text>
</comment>
<keyword evidence="5" id="KW-1185">Reference proteome</keyword>
<dbReference type="Gene3D" id="3.40.50.720">
    <property type="entry name" value="NAD(P)-binding Rossmann-like Domain"/>
    <property type="match status" value="1"/>
</dbReference>
<reference evidence="5" key="1">
    <citation type="submission" date="2018-09" db="EMBL/GenBank/DDBJ databases">
        <authorList>
            <person name="Zhu H."/>
        </authorList>
    </citation>
    <scope>NUCLEOTIDE SEQUENCE [LARGE SCALE GENOMIC DNA]</scope>
    <source>
        <strain evidence="5">K1S02-23</strain>
    </source>
</reference>